<feature type="chain" id="PRO_5003543982" evidence="5">
    <location>
        <begin position="17"/>
        <end position="232"/>
    </location>
</feature>
<keyword evidence="4" id="KW-0812">Transmembrane</keyword>
<feature type="signal peptide" evidence="5">
    <location>
        <begin position="1"/>
        <end position="16"/>
    </location>
</feature>
<dbReference type="HOGENOM" id="CLU_103389_0_0_1"/>
<sequence>MVTEVLPLLCLGLSLAYKDEKNEKLPKPALSAWPSSVVGCASNVTLRCQAPFHNVTTFVLQKPQDSEYQQEQSSAGEEAGFPLTDLGPGDAGTYVCAYRTGASRGWSDNSEPLWLVVTDKRDELGGLSKKTADTRIVSVTIVSCISLILLFLSVVFIYRCTQPGSSHEESAERTSCSKFPEQEATAWHVEFSKMERTSLSAEDLAQGVTFAELNANAPTEAVSVPTEESLKV</sequence>
<dbReference type="PANTHER" id="PTHR11738">
    <property type="entry name" value="MHC CLASS I NK CELL RECEPTOR"/>
    <property type="match status" value="1"/>
</dbReference>
<protein>
    <submittedName>
        <fullName evidence="6">V-set and transmembrane domain containing 1</fullName>
    </submittedName>
</protein>
<dbReference type="InterPro" id="IPR036179">
    <property type="entry name" value="Ig-like_dom_sf"/>
</dbReference>
<dbReference type="PANTHER" id="PTHR11738:SF180">
    <property type="entry name" value="V-SET AND TRANSMEMBRANE DOMAIN-CONTAINING PROTEIN 1"/>
    <property type="match status" value="1"/>
</dbReference>
<evidence type="ECO:0000256" key="4">
    <source>
        <dbReference type="SAM" id="Phobius"/>
    </source>
</evidence>
<dbReference type="FunFam" id="2.60.40.10:FF:000049">
    <property type="entry name" value="Leukocyte immunoglobulin-like receptor subfamily B member 1"/>
    <property type="match status" value="1"/>
</dbReference>
<keyword evidence="2" id="KW-1015">Disulfide bond</keyword>
<evidence type="ECO:0000256" key="5">
    <source>
        <dbReference type="SAM" id="SignalP"/>
    </source>
</evidence>
<proteinExistence type="predicted"/>
<dbReference type="InterPro" id="IPR050412">
    <property type="entry name" value="Ig-like_Receptors_ImmuneReg"/>
</dbReference>
<dbReference type="InterPro" id="IPR013783">
    <property type="entry name" value="Ig-like_fold"/>
</dbReference>
<dbReference type="GO" id="GO:0005886">
    <property type="term" value="C:plasma membrane"/>
    <property type="evidence" value="ECO:0007669"/>
    <property type="project" value="TreeGrafter"/>
</dbReference>
<evidence type="ECO:0000256" key="2">
    <source>
        <dbReference type="ARBA" id="ARBA00023157"/>
    </source>
</evidence>
<keyword evidence="7" id="KW-1185">Reference proteome</keyword>
<evidence type="ECO:0000256" key="1">
    <source>
        <dbReference type="ARBA" id="ARBA00022729"/>
    </source>
</evidence>
<keyword evidence="4" id="KW-1133">Transmembrane helix</keyword>
<dbReference type="Gene3D" id="2.60.40.10">
    <property type="entry name" value="Immunoglobulins"/>
    <property type="match status" value="1"/>
</dbReference>
<keyword evidence="3" id="KW-0393">Immunoglobulin domain</keyword>
<dbReference type="AlphaFoldDB" id="H0WUU7"/>
<evidence type="ECO:0000313" key="6">
    <source>
        <dbReference type="Ensembl" id="ENSOGAP00000006049.2"/>
    </source>
</evidence>
<organism evidence="6 7">
    <name type="scientific">Otolemur garnettii</name>
    <name type="common">Small-eared galago</name>
    <name type="synonym">Garnett's greater bushbaby</name>
    <dbReference type="NCBI Taxonomy" id="30611"/>
    <lineage>
        <taxon>Eukaryota</taxon>
        <taxon>Metazoa</taxon>
        <taxon>Chordata</taxon>
        <taxon>Craniata</taxon>
        <taxon>Vertebrata</taxon>
        <taxon>Euteleostomi</taxon>
        <taxon>Mammalia</taxon>
        <taxon>Eutheria</taxon>
        <taxon>Euarchontoglires</taxon>
        <taxon>Primates</taxon>
        <taxon>Strepsirrhini</taxon>
        <taxon>Lorisiformes</taxon>
        <taxon>Galagidae</taxon>
        <taxon>Otolemur</taxon>
    </lineage>
</organism>
<dbReference type="FunCoup" id="H0WUU7">
    <property type="interactions" value="34"/>
</dbReference>
<feature type="transmembrane region" description="Helical" evidence="4">
    <location>
        <begin position="136"/>
        <end position="158"/>
    </location>
</feature>
<keyword evidence="1 5" id="KW-0732">Signal</keyword>
<reference evidence="7" key="1">
    <citation type="submission" date="2011-03" db="EMBL/GenBank/DDBJ databases">
        <title>Version 3 of the genome sequence of Otolemur garnettii (Bushbaby).</title>
        <authorList>
            <consortium name="The Broad Institute Genome Sequencing Platform"/>
            <person name="Di Palma F."/>
            <person name="Johnson J."/>
            <person name="Lander E.S."/>
            <person name="Lindblad-Toh K."/>
            <person name="Jaffe D.B."/>
            <person name="Gnerre S."/>
            <person name="MacCallum I."/>
            <person name="Przybylski D."/>
            <person name="Ribeiro F.J."/>
            <person name="Burton J.N."/>
            <person name="Walker B.J."/>
            <person name="Sharpe T."/>
            <person name="Hall G."/>
        </authorList>
    </citation>
    <scope>NUCLEOTIDE SEQUENCE [LARGE SCALE GENOMIC DNA]</scope>
</reference>
<dbReference type="EMBL" id="AAQR03172987">
    <property type="status" value="NOT_ANNOTATED_CDS"/>
    <property type="molecule type" value="Genomic_DNA"/>
</dbReference>
<reference evidence="6" key="3">
    <citation type="submission" date="2025-09" db="UniProtKB">
        <authorList>
            <consortium name="Ensembl"/>
        </authorList>
    </citation>
    <scope>IDENTIFICATION</scope>
</reference>
<evidence type="ECO:0000256" key="3">
    <source>
        <dbReference type="ARBA" id="ARBA00023319"/>
    </source>
</evidence>
<evidence type="ECO:0000313" key="7">
    <source>
        <dbReference type="Proteomes" id="UP000005225"/>
    </source>
</evidence>
<dbReference type="InParanoid" id="H0WUU7"/>
<dbReference type="OMA" id="SHEWSEK"/>
<dbReference type="eggNOG" id="ENOG502SXQ3">
    <property type="taxonomic scope" value="Eukaryota"/>
</dbReference>
<dbReference type="EMBL" id="AAQR03172988">
    <property type="status" value="NOT_ANNOTATED_CDS"/>
    <property type="molecule type" value="Genomic_DNA"/>
</dbReference>
<name>H0WUU7_OTOGA</name>
<dbReference type="Proteomes" id="UP000005225">
    <property type="component" value="Unassembled WGS sequence"/>
</dbReference>
<keyword evidence="4" id="KW-0472">Membrane</keyword>
<dbReference type="SUPFAM" id="SSF48726">
    <property type="entry name" value="Immunoglobulin"/>
    <property type="match status" value="1"/>
</dbReference>
<reference evidence="6" key="2">
    <citation type="submission" date="2025-08" db="UniProtKB">
        <authorList>
            <consortium name="Ensembl"/>
        </authorList>
    </citation>
    <scope>IDENTIFICATION</scope>
</reference>
<dbReference type="GeneTree" id="ENSGT01100000263478"/>
<dbReference type="Ensembl" id="ENSOGAT00000006763.2">
    <property type="protein sequence ID" value="ENSOGAP00000006049.2"/>
    <property type="gene ID" value="ENSOGAG00000006758.2"/>
</dbReference>
<accession>H0WUU7</accession>
<dbReference type="GO" id="GO:0002764">
    <property type="term" value="P:immune response-regulating signaling pathway"/>
    <property type="evidence" value="ECO:0007669"/>
    <property type="project" value="TreeGrafter"/>
</dbReference>